<evidence type="ECO:0000313" key="3">
    <source>
        <dbReference type="EMBL" id="GAA0166833.1"/>
    </source>
</evidence>
<dbReference type="InterPro" id="IPR053224">
    <property type="entry name" value="Sensory_adhesion_molecule"/>
</dbReference>
<evidence type="ECO:0000256" key="1">
    <source>
        <dbReference type="SAM" id="Phobius"/>
    </source>
</evidence>
<dbReference type="Pfam" id="PF06739">
    <property type="entry name" value="SBBP"/>
    <property type="match status" value="1"/>
</dbReference>
<protein>
    <recommendedName>
        <fullName evidence="5">NHL repeat-containing protein</fullName>
    </recommendedName>
</protein>
<dbReference type="InterPro" id="IPR011042">
    <property type="entry name" value="6-blade_b-propeller_TolB-like"/>
</dbReference>
<proteinExistence type="predicted"/>
<dbReference type="SUPFAM" id="SSF101898">
    <property type="entry name" value="NHL repeat"/>
    <property type="match status" value="1"/>
</dbReference>
<organism evidence="3 4">
    <name type="scientific">Lithospermum erythrorhizon</name>
    <name type="common">Purple gromwell</name>
    <name type="synonym">Lithospermum officinale var. erythrorhizon</name>
    <dbReference type="NCBI Taxonomy" id="34254"/>
    <lineage>
        <taxon>Eukaryota</taxon>
        <taxon>Viridiplantae</taxon>
        <taxon>Streptophyta</taxon>
        <taxon>Embryophyta</taxon>
        <taxon>Tracheophyta</taxon>
        <taxon>Spermatophyta</taxon>
        <taxon>Magnoliopsida</taxon>
        <taxon>eudicotyledons</taxon>
        <taxon>Gunneridae</taxon>
        <taxon>Pentapetalae</taxon>
        <taxon>asterids</taxon>
        <taxon>lamiids</taxon>
        <taxon>Boraginales</taxon>
        <taxon>Boraginaceae</taxon>
        <taxon>Boraginoideae</taxon>
        <taxon>Lithospermeae</taxon>
        <taxon>Lithospermum</taxon>
    </lineage>
</organism>
<reference evidence="3 4" key="1">
    <citation type="submission" date="2024-01" db="EMBL/GenBank/DDBJ databases">
        <title>The complete chloroplast genome sequence of Lithospermum erythrorhizon: insights into the phylogenetic relationship among Boraginaceae species and the maternal lineages of purple gromwells.</title>
        <authorList>
            <person name="Okada T."/>
            <person name="Watanabe K."/>
        </authorList>
    </citation>
    <scope>NUCLEOTIDE SEQUENCE [LARGE SCALE GENOMIC DNA]</scope>
</reference>
<dbReference type="PANTHER" id="PTHR31460">
    <property type="match status" value="1"/>
</dbReference>
<feature type="signal peptide" evidence="2">
    <location>
        <begin position="1"/>
        <end position="27"/>
    </location>
</feature>
<keyword evidence="1" id="KW-0472">Membrane</keyword>
<sequence length="388" mass="42801">MLSTNPKLIVHFSILILFSSLINPSIARKNHAINFKSPNLFPESIIWDPRDQHFIIGSLNHPIISSVSDAGIVNAEIVNALPPTSFILGLSLHRRLRRILAVVHHRNHTAALACFDLKSRKLVFMASLDDHHENVEYIKSVVSDNELVGDGLEGGSKHAQIGKFVANDVAVDFDGNAYVTGSGSDVIWKVNSDGVAFVLSRSMAFKGHPVDEKVAFNRVGLNGVVYCSKGYLLVVQSNSGKLYKVNVDDGSAKRVILNKDLVGGDGIAMRRDGVVVVVSQERLYFLKSDDSWGQGAVFDETALEVEKQASGVAVGDEDRVYVLYGYVNEGMMGGVEREEFSIVEIVSGKEAKEDSVWVFVLIGIGLAYFMFWRFQMRSLVQNLNKKTR</sequence>
<name>A0AAV3QW23_LITER</name>
<dbReference type="Gene3D" id="2.120.10.30">
    <property type="entry name" value="TolB, C-terminal domain"/>
    <property type="match status" value="1"/>
</dbReference>
<keyword evidence="4" id="KW-1185">Reference proteome</keyword>
<evidence type="ECO:0000313" key="4">
    <source>
        <dbReference type="Proteomes" id="UP001454036"/>
    </source>
</evidence>
<keyword evidence="1" id="KW-0812">Transmembrane</keyword>
<accession>A0AAV3QW23</accession>
<evidence type="ECO:0008006" key="5">
    <source>
        <dbReference type="Google" id="ProtNLM"/>
    </source>
</evidence>
<keyword evidence="2" id="KW-0732">Signal</keyword>
<feature type="chain" id="PRO_5043573519" description="NHL repeat-containing protein" evidence="2">
    <location>
        <begin position="28"/>
        <end position="388"/>
    </location>
</feature>
<dbReference type="GO" id="GO:0005783">
    <property type="term" value="C:endoplasmic reticulum"/>
    <property type="evidence" value="ECO:0007669"/>
    <property type="project" value="TreeGrafter"/>
</dbReference>
<comment type="caution">
    <text evidence="3">The sequence shown here is derived from an EMBL/GenBank/DDBJ whole genome shotgun (WGS) entry which is preliminary data.</text>
</comment>
<evidence type="ECO:0000256" key="2">
    <source>
        <dbReference type="SAM" id="SignalP"/>
    </source>
</evidence>
<dbReference type="InterPro" id="IPR010620">
    <property type="entry name" value="SBBP_repeat"/>
</dbReference>
<dbReference type="AlphaFoldDB" id="A0AAV3QW23"/>
<dbReference type="EMBL" id="BAABME010005869">
    <property type="protein sequence ID" value="GAA0166833.1"/>
    <property type="molecule type" value="Genomic_DNA"/>
</dbReference>
<dbReference type="PANTHER" id="PTHR31460:SF3">
    <property type="entry name" value="MESOCENTIN"/>
    <property type="match status" value="1"/>
</dbReference>
<keyword evidence="1" id="KW-1133">Transmembrane helix</keyword>
<dbReference type="Proteomes" id="UP001454036">
    <property type="component" value="Unassembled WGS sequence"/>
</dbReference>
<gene>
    <name evidence="3" type="ORF">LIER_21898</name>
</gene>
<feature type="transmembrane region" description="Helical" evidence="1">
    <location>
        <begin position="356"/>
        <end position="374"/>
    </location>
</feature>